<comment type="caution">
    <text evidence="2">The sequence shown here is derived from an EMBL/GenBank/DDBJ whole genome shotgun (WGS) entry which is preliminary data.</text>
</comment>
<organism evidence="2 3">
    <name type="scientific">Meridianimarinicoccus roseus</name>
    <dbReference type="NCBI Taxonomy" id="2072018"/>
    <lineage>
        <taxon>Bacteria</taxon>
        <taxon>Pseudomonadati</taxon>
        <taxon>Pseudomonadota</taxon>
        <taxon>Alphaproteobacteria</taxon>
        <taxon>Rhodobacterales</taxon>
        <taxon>Paracoccaceae</taxon>
        <taxon>Meridianimarinicoccus</taxon>
    </lineage>
</organism>
<dbReference type="OrthoDB" id="9797575at2"/>
<feature type="coiled-coil region" evidence="1">
    <location>
        <begin position="63"/>
        <end position="90"/>
    </location>
</feature>
<dbReference type="InterPro" id="IPR042233">
    <property type="entry name" value="Cell_div_ZapA_N"/>
</dbReference>
<proteinExistence type="predicted"/>
<dbReference type="RefSeq" id="WP_109811168.1">
    <property type="nucleotide sequence ID" value="NZ_QGKU01000030.1"/>
</dbReference>
<dbReference type="SUPFAM" id="SSF102829">
    <property type="entry name" value="Cell division protein ZapA-like"/>
    <property type="match status" value="1"/>
</dbReference>
<reference evidence="2 3" key="1">
    <citation type="submission" date="2018-05" db="EMBL/GenBank/DDBJ databases">
        <title>Rhodobacteraceae gen. nov., sp. nov. isolated from sea water.</title>
        <authorList>
            <person name="Ren Y."/>
        </authorList>
    </citation>
    <scope>NUCLEOTIDE SEQUENCE [LARGE SCALE GENOMIC DNA]</scope>
    <source>
        <strain evidence="2 3">TG-679</strain>
    </source>
</reference>
<dbReference type="AlphaFoldDB" id="A0A2V2LHV8"/>
<dbReference type="Proteomes" id="UP000245680">
    <property type="component" value="Unassembled WGS sequence"/>
</dbReference>
<dbReference type="EMBL" id="QGKU01000030">
    <property type="protein sequence ID" value="PWR03134.1"/>
    <property type="molecule type" value="Genomic_DNA"/>
</dbReference>
<accession>A0A2V2LHV8</accession>
<keyword evidence="2" id="KW-0131">Cell cycle</keyword>
<keyword evidence="2" id="KW-0132">Cell division</keyword>
<gene>
    <name evidence="2" type="ORF">DKT77_07910</name>
</gene>
<name>A0A2V2LHV8_9RHOB</name>
<keyword evidence="3" id="KW-1185">Reference proteome</keyword>
<dbReference type="Pfam" id="PF05164">
    <property type="entry name" value="ZapA"/>
    <property type="match status" value="1"/>
</dbReference>
<evidence type="ECO:0000256" key="1">
    <source>
        <dbReference type="SAM" id="Coils"/>
    </source>
</evidence>
<keyword evidence="1" id="KW-0175">Coiled coil</keyword>
<dbReference type="GO" id="GO:0051301">
    <property type="term" value="P:cell division"/>
    <property type="evidence" value="ECO:0007669"/>
    <property type="project" value="UniProtKB-KW"/>
</dbReference>
<evidence type="ECO:0000313" key="3">
    <source>
        <dbReference type="Proteomes" id="UP000245680"/>
    </source>
</evidence>
<dbReference type="InterPro" id="IPR036192">
    <property type="entry name" value="Cell_div_ZapA-like_sf"/>
</dbReference>
<protein>
    <submittedName>
        <fullName evidence="2">Cell division protein ZapA</fullName>
    </submittedName>
</protein>
<evidence type="ECO:0000313" key="2">
    <source>
        <dbReference type="EMBL" id="PWR03134.1"/>
    </source>
</evidence>
<dbReference type="Gene3D" id="3.30.160.880">
    <property type="entry name" value="Cell division protein ZapA protomer, N-terminal domain"/>
    <property type="match status" value="1"/>
</dbReference>
<sequence length="128" mass="13533">MPEVHITIGGRQFEVACQEGEQPFLEAAAALLDAEAQPMTEQMGRIPEARLLLMSGLLLADKTIAMEDRVATLEEENAALKAQLSDASARPAQRVEVPVIPAALADSLAELAARAEALADDMEQPGAA</sequence>
<dbReference type="InterPro" id="IPR007838">
    <property type="entry name" value="Cell_div_ZapA-like"/>
</dbReference>